<name>A0A9Q0GNI2_9MAGN</name>
<dbReference type="Proteomes" id="UP001141806">
    <property type="component" value="Unassembled WGS sequence"/>
</dbReference>
<organism evidence="2 3">
    <name type="scientific">Protea cynaroides</name>
    <dbReference type="NCBI Taxonomy" id="273540"/>
    <lineage>
        <taxon>Eukaryota</taxon>
        <taxon>Viridiplantae</taxon>
        <taxon>Streptophyta</taxon>
        <taxon>Embryophyta</taxon>
        <taxon>Tracheophyta</taxon>
        <taxon>Spermatophyta</taxon>
        <taxon>Magnoliopsida</taxon>
        <taxon>Proteales</taxon>
        <taxon>Proteaceae</taxon>
        <taxon>Protea</taxon>
    </lineage>
</organism>
<feature type="compositionally biased region" description="Polar residues" evidence="1">
    <location>
        <begin position="327"/>
        <end position="336"/>
    </location>
</feature>
<feature type="compositionally biased region" description="Basic and acidic residues" evidence="1">
    <location>
        <begin position="120"/>
        <end position="147"/>
    </location>
</feature>
<evidence type="ECO:0000313" key="2">
    <source>
        <dbReference type="EMBL" id="KAJ4949733.1"/>
    </source>
</evidence>
<proteinExistence type="predicted"/>
<comment type="caution">
    <text evidence="2">The sequence shown here is derived from an EMBL/GenBank/DDBJ whole genome shotgun (WGS) entry which is preliminary data.</text>
</comment>
<feature type="compositionally biased region" description="Basic and acidic residues" evidence="1">
    <location>
        <begin position="449"/>
        <end position="459"/>
    </location>
</feature>
<dbReference type="AlphaFoldDB" id="A0A9Q0GNI2"/>
<feature type="region of interest" description="Disordered" evidence="1">
    <location>
        <begin position="427"/>
        <end position="459"/>
    </location>
</feature>
<gene>
    <name evidence="2" type="ORF">NE237_014257</name>
</gene>
<evidence type="ECO:0000256" key="1">
    <source>
        <dbReference type="SAM" id="MobiDB-lite"/>
    </source>
</evidence>
<sequence length="459" mass="50192">MDEKSVETPPLPSLEVASEPVSTSNADPSLLPKVGSHSQMYQDLFPPLKPMCESGAVLKPTPAPNAWKEQVTHNLNPPKKLILSEKACQMKSQPVQSSPRSVDDAEKDLNGLPGVENDEERVNDVEQPKELSAKLKESEISQVRPEEEWVPIRAKKKRSGGAMDGLGHTQDPTQILNHQKYTLPRNESLKHLSTAGKLAESEPNLKFSPLKASFLSNDKIQTAAVCTDPVSCSANRFERLQSLVEQSSQNVDSNPHAVSENLSFSAPLEAHLSPTASISSTHLISPAKSAGHTPFTHRRPSILKKGGKLNLFETRSCVDHLRGGGSNRAQLSQNPSRLGPIAPPSSSLPSNRSLFDQMKASVRHNHVGKGDQSSGSVMTKTSLVECITNKENGFSDTGHHEQEHRKMKLGNRLNMHGKEGSFFHKEYEEESLETTQRAQSGDGNGKGILCEDPRKEMVV</sequence>
<keyword evidence="3" id="KW-1185">Reference proteome</keyword>
<reference evidence="2" key="1">
    <citation type="journal article" date="2023" name="Plant J.">
        <title>The genome of the king protea, Protea cynaroides.</title>
        <authorList>
            <person name="Chang J."/>
            <person name="Duong T.A."/>
            <person name="Schoeman C."/>
            <person name="Ma X."/>
            <person name="Roodt D."/>
            <person name="Barker N."/>
            <person name="Li Z."/>
            <person name="Van de Peer Y."/>
            <person name="Mizrachi E."/>
        </authorList>
    </citation>
    <scope>NUCLEOTIDE SEQUENCE</scope>
    <source>
        <tissue evidence="2">Young leaves</tissue>
    </source>
</reference>
<feature type="region of interest" description="Disordered" evidence="1">
    <location>
        <begin position="324"/>
        <end position="349"/>
    </location>
</feature>
<accession>A0A9Q0GNI2</accession>
<feature type="region of interest" description="Disordered" evidence="1">
    <location>
        <begin position="1"/>
        <end position="35"/>
    </location>
</feature>
<protein>
    <submittedName>
        <fullName evidence="2">Uncharacterized protein</fullName>
    </submittedName>
</protein>
<dbReference type="EMBL" id="JAMYWD010000544">
    <property type="protein sequence ID" value="KAJ4949733.1"/>
    <property type="molecule type" value="Genomic_DNA"/>
</dbReference>
<evidence type="ECO:0000313" key="3">
    <source>
        <dbReference type="Proteomes" id="UP001141806"/>
    </source>
</evidence>
<feature type="region of interest" description="Disordered" evidence="1">
    <location>
        <begin position="86"/>
        <end position="172"/>
    </location>
</feature>
<feature type="compositionally biased region" description="Polar residues" evidence="1">
    <location>
        <begin position="90"/>
        <end position="100"/>
    </location>
</feature>